<name>A0A0A9E6F8_ARUDO</name>
<sequence length="34" mass="3914">MLDSVYNMEEVGIFYFDSVLLMLITSLRDKILSG</sequence>
<accession>A0A0A9E6F8</accession>
<protein>
    <submittedName>
        <fullName evidence="1">Uncharacterized protein</fullName>
    </submittedName>
</protein>
<organism evidence="1">
    <name type="scientific">Arundo donax</name>
    <name type="common">Giant reed</name>
    <name type="synonym">Donax arundinaceus</name>
    <dbReference type="NCBI Taxonomy" id="35708"/>
    <lineage>
        <taxon>Eukaryota</taxon>
        <taxon>Viridiplantae</taxon>
        <taxon>Streptophyta</taxon>
        <taxon>Embryophyta</taxon>
        <taxon>Tracheophyta</taxon>
        <taxon>Spermatophyta</taxon>
        <taxon>Magnoliopsida</taxon>
        <taxon>Liliopsida</taxon>
        <taxon>Poales</taxon>
        <taxon>Poaceae</taxon>
        <taxon>PACMAD clade</taxon>
        <taxon>Arundinoideae</taxon>
        <taxon>Arundineae</taxon>
        <taxon>Arundo</taxon>
    </lineage>
</organism>
<reference evidence="1" key="2">
    <citation type="journal article" date="2015" name="Data Brief">
        <title>Shoot transcriptome of the giant reed, Arundo donax.</title>
        <authorList>
            <person name="Barrero R.A."/>
            <person name="Guerrero F.D."/>
            <person name="Moolhuijzen P."/>
            <person name="Goolsby J.A."/>
            <person name="Tidwell J."/>
            <person name="Bellgard S.E."/>
            <person name="Bellgard M.I."/>
        </authorList>
    </citation>
    <scope>NUCLEOTIDE SEQUENCE</scope>
    <source>
        <tissue evidence="1">Shoot tissue taken approximately 20 cm above the soil surface</tissue>
    </source>
</reference>
<evidence type="ECO:0000313" key="1">
    <source>
        <dbReference type="EMBL" id="JAD91557.1"/>
    </source>
</evidence>
<reference evidence="1" key="1">
    <citation type="submission" date="2014-09" db="EMBL/GenBank/DDBJ databases">
        <authorList>
            <person name="Magalhaes I.L.F."/>
            <person name="Oliveira U."/>
            <person name="Santos F.R."/>
            <person name="Vidigal T.H.D.A."/>
            <person name="Brescovit A.D."/>
            <person name="Santos A.J."/>
        </authorList>
    </citation>
    <scope>NUCLEOTIDE SEQUENCE</scope>
    <source>
        <tissue evidence="1">Shoot tissue taken approximately 20 cm above the soil surface</tissue>
    </source>
</reference>
<dbReference type="AlphaFoldDB" id="A0A0A9E6F8"/>
<proteinExistence type="predicted"/>
<dbReference type="EMBL" id="GBRH01206338">
    <property type="protein sequence ID" value="JAD91557.1"/>
    <property type="molecule type" value="Transcribed_RNA"/>
</dbReference>